<dbReference type="GO" id="GO:0019441">
    <property type="term" value="P:L-tryptophan catabolic process to kynurenine"/>
    <property type="evidence" value="ECO:0007669"/>
    <property type="project" value="InterPro"/>
</dbReference>
<dbReference type="SUPFAM" id="SSF102198">
    <property type="entry name" value="Putative cyclase"/>
    <property type="match status" value="1"/>
</dbReference>
<dbReference type="PANTHER" id="PTHR31118:SF12">
    <property type="entry name" value="CYCLASE-LIKE PROTEIN 2"/>
    <property type="match status" value="1"/>
</dbReference>
<dbReference type="InterPro" id="IPR007325">
    <property type="entry name" value="KFase/CYL"/>
</dbReference>
<dbReference type="EMBL" id="CP155447">
    <property type="protein sequence ID" value="XBH05505.1"/>
    <property type="molecule type" value="Genomic_DNA"/>
</dbReference>
<name>A0AAU7CK26_9BACT</name>
<evidence type="ECO:0000313" key="1">
    <source>
        <dbReference type="EMBL" id="XBH05505.1"/>
    </source>
</evidence>
<protein>
    <submittedName>
        <fullName evidence="1">Cyclase family protein</fullName>
        <ecNumber evidence="1">3.5.-.-</ecNumber>
    </submittedName>
</protein>
<dbReference type="Gene3D" id="3.50.30.50">
    <property type="entry name" value="Putative cyclase"/>
    <property type="match status" value="1"/>
</dbReference>
<gene>
    <name evidence="1" type="ORF">V5E97_05665</name>
</gene>
<dbReference type="EC" id="3.5.-.-" evidence="1"/>
<accession>A0AAU7CK26</accession>
<keyword evidence="1" id="KW-0378">Hydrolase</keyword>
<dbReference type="AlphaFoldDB" id="A0AAU7CK26"/>
<dbReference type="InterPro" id="IPR037175">
    <property type="entry name" value="KFase_sf"/>
</dbReference>
<dbReference type="RefSeq" id="WP_406698329.1">
    <property type="nucleotide sequence ID" value="NZ_CP155447.1"/>
</dbReference>
<dbReference type="PANTHER" id="PTHR31118">
    <property type="entry name" value="CYCLASE-LIKE PROTEIN 2"/>
    <property type="match status" value="1"/>
</dbReference>
<sequence length="214" mass="23693">MTDEPRDAVDLSLPLKPGMLKFPDDPDLVVHSECIDYGQEKLRLSMVELGLHLGTHLDAPSHFLKGGMTVDQIPPTAFLGTVRVVDLGAVERGITRADLEKLVIPKRARLFLKTRNSRLLGQEEYRDDHVYLESAAARHLVDDLEVRLLGFDYYNLDSSALKSLESHMVFARADVPVICALNLSGIGEGDYGFSATPLPLVGLEASPVRVFVWK</sequence>
<dbReference type="Pfam" id="PF04199">
    <property type="entry name" value="Cyclase"/>
    <property type="match status" value="1"/>
</dbReference>
<reference evidence="1" key="1">
    <citation type="submission" date="2024-05" db="EMBL/GenBank/DDBJ databases">
        <title>Planctomycetes of the genus Singulisphaera possess chitinolytic capabilities.</title>
        <authorList>
            <person name="Ivanova A."/>
        </authorList>
    </citation>
    <scope>NUCLEOTIDE SEQUENCE</scope>
    <source>
        <strain evidence="1">Ch08T</strain>
    </source>
</reference>
<organism evidence="1">
    <name type="scientific">Singulisphaera sp. Ch08</name>
    <dbReference type="NCBI Taxonomy" id="3120278"/>
    <lineage>
        <taxon>Bacteria</taxon>
        <taxon>Pseudomonadati</taxon>
        <taxon>Planctomycetota</taxon>
        <taxon>Planctomycetia</taxon>
        <taxon>Isosphaerales</taxon>
        <taxon>Isosphaeraceae</taxon>
        <taxon>Singulisphaera</taxon>
    </lineage>
</organism>
<proteinExistence type="predicted"/>
<dbReference type="GO" id="GO:0004061">
    <property type="term" value="F:arylformamidase activity"/>
    <property type="evidence" value="ECO:0007669"/>
    <property type="project" value="InterPro"/>
</dbReference>